<dbReference type="EC" id="6.2.1.45" evidence="12"/>
<dbReference type="GO" id="GO:0005737">
    <property type="term" value="C:cytoplasm"/>
    <property type="evidence" value="ECO:0007669"/>
    <property type="project" value="TreeGrafter"/>
</dbReference>
<dbReference type="InterPro" id="IPR033127">
    <property type="entry name" value="UBQ-activ_enz_E1_Cys_AS"/>
</dbReference>
<dbReference type="Gene3D" id="1.10.10.520">
    <property type="entry name" value="Ubiquitin activating enzymes (Uba3). Chain: B, domain 2"/>
    <property type="match status" value="1"/>
</dbReference>
<evidence type="ECO:0000256" key="3">
    <source>
        <dbReference type="ARBA" id="ARBA00022723"/>
    </source>
</evidence>
<dbReference type="GO" id="GO:0004839">
    <property type="term" value="F:ubiquitin activating enzyme activity"/>
    <property type="evidence" value="ECO:0007669"/>
    <property type="project" value="UniProtKB-EC"/>
</dbReference>
<evidence type="ECO:0000256" key="8">
    <source>
        <dbReference type="PROSITE-ProRule" id="PRU10132"/>
    </source>
</evidence>
<feature type="coiled-coil region" evidence="9">
    <location>
        <begin position="215"/>
        <end position="242"/>
    </location>
</feature>
<evidence type="ECO:0000256" key="1">
    <source>
        <dbReference type="ARBA" id="ARBA00004718"/>
    </source>
</evidence>
<feature type="compositionally biased region" description="Polar residues" evidence="10">
    <location>
        <begin position="572"/>
        <end position="584"/>
    </location>
</feature>
<keyword evidence="3" id="KW-0479">Metal-binding</keyword>
<keyword evidence="4" id="KW-0547">Nucleotide-binding</keyword>
<feature type="domain" description="THIF-type NAD/FAD binding fold" evidence="11">
    <location>
        <begin position="7"/>
        <end position="434"/>
    </location>
</feature>
<dbReference type="InterPro" id="IPR023318">
    <property type="entry name" value="Ub_act_enz_dom_a_sf"/>
</dbReference>
<keyword evidence="6" id="KW-0862">Zinc</keyword>
<dbReference type="Pfam" id="PF00899">
    <property type="entry name" value="ThiF"/>
    <property type="match status" value="1"/>
</dbReference>
<gene>
    <name evidence="12" type="primary">UBA2</name>
    <name evidence="12" type="ORF">GGI25_003579</name>
</gene>
<evidence type="ECO:0000256" key="7">
    <source>
        <dbReference type="ARBA" id="ARBA00022840"/>
    </source>
</evidence>
<dbReference type="FunFam" id="3.50.50.80:FF:000002">
    <property type="entry name" value="SUMO-activating enzyme subunit 2"/>
    <property type="match status" value="1"/>
</dbReference>
<dbReference type="InterPro" id="IPR000594">
    <property type="entry name" value="ThiF_NAD_FAD-bd"/>
</dbReference>
<feature type="compositionally biased region" description="Basic and acidic residues" evidence="10">
    <location>
        <begin position="648"/>
        <end position="657"/>
    </location>
</feature>
<dbReference type="Gene3D" id="3.10.290.20">
    <property type="entry name" value="Ubiquitin-like 2 activating enzyme e1b. Chain: B, domain 3"/>
    <property type="match status" value="1"/>
</dbReference>
<evidence type="ECO:0000259" key="11">
    <source>
        <dbReference type="Pfam" id="PF00899"/>
    </source>
</evidence>
<dbReference type="PROSITE" id="PS00865">
    <property type="entry name" value="UBIQUITIN_ACTIVAT_2"/>
    <property type="match status" value="1"/>
</dbReference>
<dbReference type="InterPro" id="IPR042449">
    <property type="entry name" value="Ub-E1_IAD_1"/>
</dbReference>
<keyword evidence="9" id="KW-0175">Coiled coil</keyword>
<comment type="pathway">
    <text evidence="1">Protein modification; protein sumoylation.</text>
</comment>
<evidence type="ECO:0000256" key="2">
    <source>
        <dbReference type="ARBA" id="ARBA00005673"/>
    </source>
</evidence>
<organism evidence="12 13">
    <name type="scientific">Coemansia spiralis</name>
    <dbReference type="NCBI Taxonomy" id="417178"/>
    <lineage>
        <taxon>Eukaryota</taxon>
        <taxon>Fungi</taxon>
        <taxon>Fungi incertae sedis</taxon>
        <taxon>Zoopagomycota</taxon>
        <taxon>Kickxellomycotina</taxon>
        <taxon>Kickxellomycetes</taxon>
        <taxon>Kickxellales</taxon>
        <taxon>Kickxellaceae</taxon>
        <taxon>Coemansia</taxon>
    </lineage>
</organism>
<dbReference type="SUPFAM" id="SSF69572">
    <property type="entry name" value="Activating enzymes of the ubiquitin-like proteins"/>
    <property type="match status" value="1"/>
</dbReference>
<evidence type="ECO:0000313" key="13">
    <source>
        <dbReference type="Proteomes" id="UP001151518"/>
    </source>
</evidence>
<reference evidence="12" key="1">
    <citation type="submission" date="2022-07" db="EMBL/GenBank/DDBJ databases">
        <title>Phylogenomic reconstructions and comparative analyses of Kickxellomycotina fungi.</title>
        <authorList>
            <person name="Reynolds N.K."/>
            <person name="Stajich J.E."/>
            <person name="Barry K."/>
            <person name="Grigoriev I.V."/>
            <person name="Crous P."/>
            <person name="Smith M.E."/>
        </authorList>
    </citation>
    <scope>NUCLEOTIDE SEQUENCE</scope>
    <source>
        <strain evidence="12">NRRL 3115</strain>
    </source>
</reference>
<evidence type="ECO:0000256" key="6">
    <source>
        <dbReference type="ARBA" id="ARBA00022833"/>
    </source>
</evidence>
<dbReference type="AlphaFoldDB" id="A0A9W8G1R6"/>
<dbReference type="GO" id="GO:0046872">
    <property type="term" value="F:metal ion binding"/>
    <property type="evidence" value="ECO:0007669"/>
    <property type="project" value="UniProtKB-KW"/>
</dbReference>
<protein>
    <submittedName>
        <fullName evidence="12">E1 ubiquitin-activating protein uba2</fullName>
        <ecNumber evidence="12">6.2.1.45</ecNumber>
    </submittedName>
</protein>
<dbReference type="GO" id="GO:0005524">
    <property type="term" value="F:ATP binding"/>
    <property type="evidence" value="ECO:0007669"/>
    <property type="project" value="UniProtKB-KW"/>
</dbReference>
<proteinExistence type="inferred from homology"/>
<dbReference type="InterPro" id="IPR045886">
    <property type="entry name" value="ThiF/MoeB/HesA"/>
</dbReference>
<comment type="similarity">
    <text evidence="2">Belongs to the ubiquitin-activating E1 family.</text>
</comment>
<comment type="caution">
    <text evidence="12">The sequence shown here is derived from an EMBL/GenBank/DDBJ whole genome shotgun (WGS) entry which is preliminary data.</text>
</comment>
<name>A0A9W8G1R6_9FUNG</name>
<evidence type="ECO:0000256" key="5">
    <source>
        <dbReference type="ARBA" id="ARBA00022786"/>
    </source>
</evidence>
<sequence length="663" mass="73093">MRDVKQLTKLFGQKTADTVGNAKILVVGAGGIGCELLKDLSVSGFKHIKAVDLDTIDLSNLNRQFLFQRRHIKRSKAQVAVQAIQEFNPSLDASFEQANIKQTDFDVDWFSQFDLVFNALDNLDARRHVNSMCLAAHVPLIESGTAGYLGQVTVIKGGETECFDCHPKPAERKTYPVCTIRSTPTAPIHCIVWAKDYLFAQMFGEQAPDEIETSAEGGQDDLEELKQLKEESKELAKLADAMGSSDFTKLIFQKVFDNDITRLLSMKDMWKQRQPPHVLHFDQLEQSTSGAHNLALIDDHLPLSLEQAFVLFQESADKLAQRLVEEGNRRQGAFLAFDKDDEDALHFVAAAANLRSYAFGIEAKSIFTIKAMAGNIIPAIATTNAIVAGMMVLQGILVMSGRLAECHTAYLSYNSKRPRSIIKEGLAEPNPLCSVCRRRYLTLRVANCAQTTLGDIVNYINRLEGTVHDLSLGEEISIVEGSRILYDFDYDDNLQKPLAELGLGPGKMVTLSRDDESSGSNDTVSVILSIAKPLYNQDNEQPSSPLSIEGFELIPKFAPIPKSVKDEASEDPNGNKTSNDNVNAGDTVNDLEETGFAVEQDGAIVIDDEYGKDEPNADANGIQNISNELAKRKLDEIDANNVQSTKRRATEDTKTADSIEIID</sequence>
<dbReference type="PANTHER" id="PTHR10953:SF5">
    <property type="entry name" value="SUMO-ACTIVATING ENZYME SUBUNIT 2"/>
    <property type="match status" value="1"/>
</dbReference>
<keyword evidence="5" id="KW-0833">Ubl conjugation pathway</keyword>
<dbReference type="EMBL" id="JANBTW010000040">
    <property type="protein sequence ID" value="KAJ2676429.1"/>
    <property type="molecule type" value="Genomic_DNA"/>
</dbReference>
<dbReference type="PROSITE" id="PS51257">
    <property type="entry name" value="PROKAR_LIPOPROTEIN"/>
    <property type="match status" value="1"/>
</dbReference>
<dbReference type="GO" id="GO:0019948">
    <property type="term" value="F:SUMO activating enzyme activity"/>
    <property type="evidence" value="ECO:0007669"/>
    <property type="project" value="TreeGrafter"/>
</dbReference>
<dbReference type="GO" id="GO:0016925">
    <property type="term" value="P:protein sumoylation"/>
    <property type="evidence" value="ECO:0007669"/>
    <property type="project" value="TreeGrafter"/>
</dbReference>
<evidence type="ECO:0000313" key="12">
    <source>
        <dbReference type="EMBL" id="KAJ2676429.1"/>
    </source>
</evidence>
<dbReference type="PANTHER" id="PTHR10953">
    <property type="entry name" value="UBIQUITIN-ACTIVATING ENZYME E1"/>
    <property type="match status" value="1"/>
</dbReference>
<dbReference type="GO" id="GO:0031510">
    <property type="term" value="C:SUMO activating enzyme complex"/>
    <property type="evidence" value="ECO:0007669"/>
    <property type="project" value="TreeGrafter"/>
</dbReference>
<keyword evidence="7" id="KW-0067">ATP-binding</keyword>
<dbReference type="Proteomes" id="UP001151518">
    <property type="component" value="Unassembled WGS sequence"/>
</dbReference>
<evidence type="ECO:0000256" key="10">
    <source>
        <dbReference type="SAM" id="MobiDB-lite"/>
    </source>
</evidence>
<dbReference type="OrthoDB" id="10255449at2759"/>
<evidence type="ECO:0000256" key="4">
    <source>
        <dbReference type="ARBA" id="ARBA00022741"/>
    </source>
</evidence>
<dbReference type="InterPro" id="IPR035985">
    <property type="entry name" value="Ubiquitin-activating_enz"/>
</dbReference>
<accession>A0A9W8G1R6</accession>
<keyword evidence="12" id="KW-0436">Ligase</keyword>
<feature type="active site" description="Glycyl thioester intermediate" evidence="8">
    <location>
        <position position="178"/>
    </location>
</feature>
<evidence type="ECO:0000256" key="9">
    <source>
        <dbReference type="SAM" id="Coils"/>
    </source>
</evidence>
<dbReference type="Gene3D" id="3.50.50.80">
    <property type="entry name" value="Ubiquitin-activating enzyme E1, inactive adenylation domain, subdomain 1"/>
    <property type="match status" value="1"/>
</dbReference>
<feature type="region of interest" description="Disordered" evidence="10">
    <location>
        <begin position="563"/>
        <end position="584"/>
    </location>
</feature>
<feature type="region of interest" description="Disordered" evidence="10">
    <location>
        <begin position="644"/>
        <end position="663"/>
    </location>
</feature>